<sequence length="160" mass="18104">MTNDIGTTSEREIGVSLVDGESTVRHTRQLMLRSEGYAVRSYPTCAAILAAPRTALGRRHRDARLVHRPKGGRYAYYTCNDKVNRGGKCNCPNIRREVLDDMVLYAIEGRLLERDRLRGLLAGVFDVSHQRTQQREAELARAQAERTRLITAIKNLLILV</sequence>
<dbReference type="InterPro" id="IPR025827">
    <property type="entry name" value="Zn_ribbon_recom_dom"/>
</dbReference>
<reference evidence="2 3" key="1">
    <citation type="submission" date="2024-05" db="EMBL/GenBank/DDBJ databases">
        <authorList>
            <person name="Liu Q."/>
            <person name="Xin Y.-H."/>
        </authorList>
    </citation>
    <scope>NUCLEOTIDE SEQUENCE [LARGE SCALE GENOMIC DNA]</scope>
    <source>
        <strain evidence="2 3">CGMCC 1.15349</strain>
    </source>
</reference>
<protein>
    <submittedName>
        <fullName evidence="2">Zinc ribbon domain-containing protein</fullName>
    </submittedName>
</protein>
<evidence type="ECO:0000313" key="2">
    <source>
        <dbReference type="EMBL" id="MEN2786081.1"/>
    </source>
</evidence>
<evidence type="ECO:0000313" key="3">
    <source>
        <dbReference type="Proteomes" id="UP001404104"/>
    </source>
</evidence>
<name>A0ABU9XQI0_9SPHN</name>
<proteinExistence type="predicted"/>
<organism evidence="2 3">
    <name type="scientific">Sphingomonas qilianensis</name>
    <dbReference type="NCBI Taxonomy" id="1736690"/>
    <lineage>
        <taxon>Bacteria</taxon>
        <taxon>Pseudomonadati</taxon>
        <taxon>Pseudomonadota</taxon>
        <taxon>Alphaproteobacteria</taxon>
        <taxon>Sphingomonadales</taxon>
        <taxon>Sphingomonadaceae</taxon>
        <taxon>Sphingomonas</taxon>
    </lineage>
</organism>
<dbReference type="Proteomes" id="UP001404104">
    <property type="component" value="Unassembled WGS sequence"/>
</dbReference>
<comment type="caution">
    <text evidence="2">The sequence shown here is derived from an EMBL/GenBank/DDBJ whole genome shotgun (WGS) entry which is preliminary data.</text>
</comment>
<dbReference type="Pfam" id="PF13408">
    <property type="entry name" value="Zn_ribbon_recom"/>
    <property type="match status" value="1"/>
</dbReference>
<dbReference type="RefSeq" id="WP_345863882.1">
    <property type="nucleotide sequence ID" value="NZ_JBDIMF010000002.1"/>
</dbReference>
<dbReference type="EMBL" id="JBDIMF010000002">
    <property type="protein sequence ID" value="MEN2786081.1"/>
    <property type="molecule type" value="Genomic_DNA"/>
</dbReference>
<feature type="domain" description="Recombinase zinc beta ribbon" evidence="1">
    <location>
        <begin position="64"/>
        <end position="106"/>
    </location>
</feature>
<gene>
    <name evidence="2" type="ORF">ABC969_06545</name>
</gene>
<keyword evidence="3" id="KW-1185">Reference proteome</keyword>
<accession>A0ABU9XQI0</accession>
<evidence type="ECO:0000259" key="1">
    <source>
        <dbReference type="Pfam" id="PF13408"/>
    </source>
</evidence>